<keyword evidence="2" id="KW-1185">Reference proteome</keyword>
<name>A0ACC2H8J2_DALPE</name>
<gene>
    <name evidence="1" type="ORF">DPEC_G00067340</name>
</gene>
<sequence>MNMAPEGDIFGATPHNKQFILQQHIDWSQLKNRDGRVGELPLDAGTVISLLGQQSCSIECDGNLDATKIRLCRDVLLEVERDPVELIKQRLGEEVEGKQLNLAKRYGGFMKRYGGFMIRRNLPTQGGALDGEDTPVAEEDDIRLEILKILNAEAEGLRDGKRDEVKRYGGFIRSEEDLGARHGPGRPLKKRYGGFMRRVGRPEWGETQNIQQGALKRRWEAGHSARRC</sequence>
<dbReference type="EMBL" id="CM055732">
    <property type="protein sequence ID" value="KAJ8012311.1"/>
    <property type="molecule type" value="Genomic_DNA"/>
</dbReference>
<proteinExistence type="predicted"/>
<comment type="caution">
    <text evidence="1">The sequence shown here is derived from an EMBL/GenBank/DDBJ whole genome shotgun (WGS) entry which is preliminary data.</text>
</comment>
<protein>
    <submittedName>
        <fullName evidence="1">Uncharacterized protein</fullName>
    </submittedName>
</protein>
<reference evidence="1" key="1">
    <citation type="submission" date="2021-05" db="EMBL/GenBank/DDBJ databases">
        <authorList>
            <person name="Pan Q."/>
            <person name="Jouanno E."/>
            <person name="Zahm M."/>
            <person name="Klopp C."/>
            <person name="Cabau C."/>
            <person name="Louis A."/>
            <person name="Berthelot C."/>
            <person name="Parey E."/>
            <person name="Roest Crollius H."/>
            <person name="Montfort J."/>
            <person name="Robinson-Rechavi M."/>
            <person name="Bouchez O."/>
            <person name="Lampietro C."/>
            <person name="Lopez Roques C."/>
            <person name="Donnadieu C."/>
            <person name="Postlethwait J."/>
            <person name="Bobe J."/>
            <person name="Dillon D."/>
            <person name="Chandos A."/>
            <person name="von Hippel F."/>
            <person name="Guiguen Y."/>
        </authorList>
    </citation>
    <scope>NUCLEOTIDE SEQUENCE</scope>
    <source>
        <strain evidence="1">YG-Jan2019</strain>
    </source>
</reference>
<accession>A0ACC2H8J2</accession>
<evidence type="ECO:0000313" key="2">
    <source>
        <dbReference type="Proteomes" id="UP001157502"/>
    </source>
</evidence>
<dbReference type="Proteomes" id="UP001157502">
    <property type="component" value="Chromosome 5"/>
</dbReference>
<organism evidence="1 2">
    <name type="scientific">Dallia pectoralis</name>
    <name type="common">Alaska blackfish</name>
    <dbReference type="NCBI Taxonomy" id="75939"/>
    <lineage>
        <taxon>Eukaryota</taxon>
        <taxon>Metazoa</taxon>
        <taxon>Chordata</taxon>
        <taxon>Craniata</taxon>
        <taxon>Vertebrata</taxon>
        <taxon>Euteleostomi</taxon>
        <taxon>Actinopterygii</taxon>
        <taxon>Neopterygii</taxon>
        <taxon>Teleostei</taxon>
        <taxon>Protacanthopterygii</taxon>
        <taxon>Esociformes</taxon>
        <taxon>Umbridae</taxon>
        <taxon>Dallia</taxon>
    </lineage>
</organism>
<evidence type="ECO:0000313" key="1">
    <source>
        <dbReference type="EMBL" id="KAJ8012311.1"/>
    </source>
</evidence>